<sequence>MKTYQQDYTAYQTYALLDFNISFEKDVTADDISRTVIEVTERIDINKFVAFTHRNSHGYDGLMMLRLLLLAFSDNGYASTRKLAELCRTDIRYMFIAQNQKPSHQAFQRFIHDDLIMSVEEIFYEMNRIMDDELPIDTDVLCIDGTKYEANANKNTFIWRKNTVRHREI</sequence>
<proteinExistence type="predicted"/>
<protein>
    <submittedName>
        <fullName evidence="2">Transposase</fullName>
    </submittedName>
</protein>
<keyword evidence="3" id="KW-1185">Reference proteome</keyword>
<evidence type="ECO:0000313" key="2">
    <source>
        <dbReference type="EMBL" id="MCU6738008.1"/>
    </source>
</evidence>
<organism evidence="2 3">
    <name type="scientific">[Clostridium] ammoniilyticum</name>
    <dbReference type="NCBI Taxonomy" id="2981784"/>
    <lineage>
        <taxon>Bacteria</taxon>
        <taxon>Bacillati</taxon>
        <taxon>Bacillota</taxon>
        <taxon>Erysipelotrichia</taxon>
        <taxon>Erysipelotrichales</taxon>
        <taxon>Coprobacillaceae</taxon>
        <taxon>Faecalibacillus</taxon>
    </lineage>
</organism>
<dbReference type="PANTHER" id="PTHR33408">
    <property type="entry name" value="TRANSPOSASE"/>
    <property type="match status" value="1"/>
</dbReference>
<comment type="caution">
    <text evidence="2">The sequence shown here is derived from an EMBL/GenBank/DDBJ whole genome shotgun (WGS) entry which is preliminary data.</text>
</comment>
<dbReference type="Proteomes" id="UP001208364">
    <property type="component" value="Unassembled WGS sequence"/>
</dbReference>
<evidence type="ECO:0000259" key="1">
    <source>
        <dbReference type="Pfam" id="PF05598"/>
    </source>
</evidence>
<accession>A0ABT2ST52</accession>
<dbReference type="EMBL" id="JAOQJR010000004">
    <property type="protein sequence ID" value="MCU6738008.1"/>
    <property type="molecule type" value="Genomic_DNA"/>
</dbReference>
<dbReference type="Pfam" id="PF05598">
    <property type="entry name" value="DUF772"/>
    <property type="match status" value="1"/>
</dbReference>
<evidence type="ECO:0000313" key="3">
    <source>
        <dbReference type="Proteomes" id="UP001208364"/>
    </source>
</evidence>
<name>A0ABT2ST52_9FIRM</name>
<feature type="domain" description="Transposase InsH N-terminal" evidence="1">
    <location>
        <begin position="24"/>
        <end position="112"/>
    </location>
</feature>
<dbReference type="PANTHER" id="PTHR33408:SF2">
    <property type="entry name" value="TRANSPOSASE DDE DOMAIN-CONTAINING PROTEIN"/>
    <property type="match status" value="1"/>
</dbReference>
<reference evidence="2 3" key="1">
    <citation type="journal article" date="2021" name="ISME Commun">
        <title>Automated analysis of genomic sequences facilitates high-throughput and comprehensive description of bacteria.</title>
        <authorList>
            <person name="Hitch T.C.A."/>
        </authorList>
    </citation>
    <scope>NUCLEOTIDE SEQUENCE [LARGE SCALE GENOMIC DNA]</scope>
    <source>
        <strain evidence="2 3">H4_15</strain>
    </source>
</reference>
<dbReference type="InterPro" id="IPR008490">
    <property type="entry name" value="Transposase_InsH_N"/>
</dbReference>
<dbReference type="RefSeq" id="WP_267309818.1">
    <property type="nucleotide sequence ID" value="NZ_JAOQJR010000004.1"/>
</dbReference>
<gene>
    <name evidence="2" type="ORF">OCV55_04860</name>
</gene>